<feature type="region of interest" description="Disordered" evidence="1">
    <location>
        <begin position="45"/>
        <end position="67"/>
    </location>
</feature>
<sequence length="239" mass="25117">MATYKGRHCIAGTGATGAQGIQGNKGDKGDAATVAVSSTVTLAPGSQAKVENEGDPHSAKFKFSIPRGDKGEKGDNATITIGSVTKGTDPAVTNSGTATNAVLNITLPKGDTGVSVSTVTPYYLATSQSQGITKDSSGWTNSAQLMSTVNKYLWCYHKFTFTNNTTTSTNPVVIGVYGDKGDRGTTDYNDLTNKPIVNGVVSYQSDINTKQLRNIRFATEEPKASDGINGDIWVVFSDE</sequence>
<protein>
    <submittedName>
        <fullName evidence="2">Uncharacterized protein</fullName>
    </submittedName>
</protein>
<proteinExistence type="predicted"/>
<organism evidence="2">
    <name type="scientific">virus sp. ctX0L1</name>
    <dbReference type="NCBI Taxonomy" id="2827992"/>
    <lineage>
        <taxon>Viruses</taxon>
    </lineage>
</organism>
<evidence type="ECO:0000256" key="1">
    <source>
        <dbReference type="SAM" id="MobiDB-lite"/>
    </source>
</evidence>
<name>A0A8S5SE18_9VIRU</name>
<accession>A0A8S5SE18</accession>
<reference evidence="2" key="1">
    <citation type="journal article" date="2021" name="Proc. Natl. Acad. Sci. U.S.A.">
        <title>A Catalog of Tens of Thousands of Viruses from Human Metagenomes Reveals Hidden Associations with Chronic Diseases.</title>
        <authorList>
            <person name="Tisza M.J."/>
            <person name="Buck C.B."/>
        </authorList>
    </citation>
    <scope>NUCLEOTIDE SEQUENCE</scope>
    <source>
        <strain evidence="2">CtX0L1</strain>
    </source>
</reference>
<evidence type="ECO:0000313" key="2">
    <source>
        <dbReference type="EMBL" id="DAF49292.1"/>
    </source>
</evidence>
<dbReference type="EMBL" id="BK032579">
    <property type="protein sequence ID" value="DAF49292.1"/>
    <property type="molecule type" value="Genomic_DNA"/>
</dbReference>